<accession>A0A4U6VQR4</accession>
<evidence type="ECO:0000313" key="1">
    <source>
        <dbReference type="EMBL" id="TKW32191.1"/>
    </source>
</evidence>
<dbReference type="Proteomes" id="UP000298652">
    <property type="component" value="Chromosome 2"/>
</dbReference>
<sequence length="300" mass="33647">MRGTVVEALHDPAAKACIMSEFLMDTSLGNMPLVPFDKLLESPSGLIYECRGIARVVSIKIDKIEVHLEFHIYAMLEFDLLIGYPLERLHLEDSSQGSLDKKLRKSASTTTSSCLENPIAKPLSEQNLLEKVMSVSPFVSFEPILIKGIELPVCKVDDLKELHLCEAERPSSPSIELCPSGPRNVVFDSGLETTPVFHDQSLEKEKFCAMDIPDISTLEDEKNSTSEHESFCFEFPQNSCSHMKSPESISLGIPCLYKDHDHLLVLISKIFRRMVVDAFVYHKHCKFCGCTVALTLQLKQ</sequence>
<dbReference type="EMBL" id="CM016553">
    <property type="protein sequence ID" value="TKW32191.1"/>
    <property type="molecule type" value="Genomic_DNA"/>
</dbReference>
<dbReference type="Gramene" id="TKW32191">
    <property type="protein sequence ID" value="TKW32191"/>
    <property type="gene ID" value="SEVIR_2G154200v2"/>
</dbReference>
<proteinExistence type="predicted"/>
<protein>
    <submittedName>
        <fullName evidence="1">Uncharacterized protein</fullName>
    </submittedName>
</protein>
<organism evidence="1 2">
    <name type="scientific">Setaria viridis</name>
    <name type="common">Green bristlegrass</name>
    <name type="synonym">Setaria italica subsp. viridis</name>
    <dbReference type="NCBI Taxonomy" id="4556"/>
    <lineage>
        <taxon>Eukaryota</taxon>
        <taxon>Viridiplantae</taxon>
        <taxon>Streptophyta</taxon>
        <taxon>Embryophyta</taxon>
        <taxon>Tracheophyta</taxon>
        <taxon>Spermatophyta</taxon>
        <taxon>Magnoliopsida</taxon>
        <taxon>Liliopsida</taxon>
        <taxon>Poales</taxon>
        <taxon>Poaceae</taxon>
        <taxon>PACMAD clade</taxon>
        <taxon>Panicoideae</taxon>
        <taxon>Panicodae</taxon>
        <taxon>Paniceae</taxon>
        <taxon>Cenchrinae</taxon>
        <taxon>Setaria</taxon>
    </lineage>
</organism>
<gene>
    <name evidence="1" type="ORF">SEVIR_2G154200v2</name>
</gene>
<evidence type="ECO:0000313" key="2">
    <source>
        <dbReference type="Proteomes" id="UP000298652"/>
    </source>
</evidence>
<reference evidence="1" key="1">
    <citation type="submission" date="2019-03" db="EMBL/GenBank/DDBJ databases">
        <title>WGS assembly of Setaria viridis.</title>
        <authorList>
            <person name="Huang P."/>
            <person name="Jenkins J."/>
            <person name="Grimwood J."/>
            <person name="Barry K."/>
            <person name="Healey A."/>
            <person name="Mamidi S."/>
            <person name="Sreedasyam A."/>
            <person name="Shu S."/>
            <person name="Feldman M."/>
            <person name="Wu J."/>
            <person name="Yu Y."/>
            <person name="Chen C."/>
            <person name="Johnson J."/>
            <person name="Rokhsar D."/>
            <person name="Baxter I."/>
            <person name="Schmutz J."/>
            <person name="Brutnell T."/>
            <person name="Kellogg E."/>
        </authorList>
    </citation>
    <scope>NUCLEOTIDE SEQUENCE [LARGE SCALE GENOMIC DNA]</scope>
</reference>
<keyword evidence="2" id="KW-1185">Reference proteome</keyword>
<name>A0A4U6VQR4_SETVI</name>
<dbReference type="AlphaFoldDB" id="A0A4U6VQR4"/>